<dbReference type="InterPro" id="IPR033640">
    <property type="entry name" value="FAR_C"/>
</dbReference>
<dbReference type="PANTHER" id="PTHR11011">
    <property type="entry name" value="MALE STERILITY PROTEIN 2-RELATED"/>
    <property type="match status" value="1"/>
</dbReference>
<evidence type="ECO:0000259" key="6">
    <source>
        <dbReference type="Pfam" id="PF07993"/>
    </source>
</evidence>
<dbReference type="InterPro" id="IPR036291">
    <property type="entry name" value="NAD(P)-bd_dom_sf"/>
</dbReference>
<proteinExistence type="inferred from homology"/>
<dbReference type="EMBL" id="OX459119">
    <property type="protein sequence ID" value="CAI9094561.1"/>
    <property type="molecule type" value="Genomic_DNA"/>
</dbReference>
<keyword evidence="2 4" id="KW-0444">Lipid biosynthesis</keyword>
<dbReference type="EC" id="1.2.1.84" evidence="4"/>
<keyword evidence="4" id="KW-0472">Membrane</keyword>
<accession>A0AAV1CGK0</accession>
<evidence type="ECO:0000313" key="7">
    <source>
        <dbReference type="EMBL" id="CAI9094561.1"/>
    </source>
</evidence>
<dbReference type="Gene3D" id="3.40.50.720">
    <property type="entry name" value="NAD(P)-binding Rossmann-like Domain"/>
    <property type="match status" value="1"/>
</dbReference>
<dbReference type="PANTHER" id="PTHR11011:SF99">
    <property type="entry name" value="FATTY ACYL-COA REDUCTASE 3"/>
    <property type="match status" value="1"/>
</dbReference>
<comment type="similarity">
    <text evidence="1 4">Belongs to the fatty acyl-CoA reductase family.</text>
</comment>
<evidence type="ECO:0000259" key="5">
    <source>
        <dbReference type="Pfam" id="PF03015"/>
    </source>
</evidence>
<sequence>MEVEGIVRNLENSVVIVTGATGFLAKVFIEKLLRVQPNIKKLYLLLRAASHESALQRFYSEIKAKDLFRVLKKKHGPNFSALIAQKITVVHGDISRVNLGVEDLNLFEEMRNEVDIVVNLAATTSFDERYDVSFHINTMWPKHILNFAKRCARIKVLLHVSTAYVSGEKEGLIEETPHRMGDTLNGTVGLDIDNEQKIIDEKLKRLQADNVSKRDLNLAMKDLGLQRARNYGWPNTYVFTKAMGEMILEELKGNIPTVIVRPTIITSTYKQPFPGWNEGLRTIDSIAAGYAKGKITCFLCDPKTVLDIIPADMVVNAMIVAMLAHAQNPSKTPIYQIGSSVSNPLLFSSLQDYIQRYFRKHPCFDKQEKPIQVREVTIFRTRNNFRLYMALRYLVPLKVLWILNAALFQWLGGLYHNLNRKIKYAMRMIDLYAPYLFFKGIYDDTNTEVLRQIVRKNEAENVFYLDPKRINWENYFMNIHFPGLVKYTIK</sequence>
<dbReference type="AlphaFoldDB" id="A0AAV1CGK0"/>
<evidence type="ECO:0000313" key="8">
    <source>
        <dbReference type="Proteomes" id="UP001161247"/>
    </source>
</evidence>
<evidence type="ECO:0000256" key="4">
    <source>
        <dbReference type="RuleBase" id="RU363097"/>
    </source>
</evidence>
<dbReference type="InterPro" id="IPR013120">
    <property type="entry name" value="FAR_NAD-bd"/>
</dbReference>
<feature type="transmembrane region" description="Helical" evidence="4">
    <location>
        <begin position="399"/>
        <end position="418"/>
    </location>
</feature>
<dbReference type="GO" id="GO:0080019">
    <property type="term" value="F:alcohol-forming very long-chain fatty acyl-CoA reductase activity"/>
    <property type="evidence" value="ECO:0007669"/>
    <property type="project" value="InterPro"/>
</dbReference>
<keyword evidence="4" id="KW-0560">Oxidoreductase</keyword>
<dbReference type="Proteomes" id="UP001161247">
    <property type="component" value="Chromosome 2"/>
</dbReference>
<dbReference type="GO" id="GO:0035336">
    <property type="term" value="P:long-chain fatty-acyl-CoA metabolic process"/>
    <property type="evidence" value="ECO:0007669"/>
    <property type="project" value="TreeGrafter"/>
</dbReference>
<evidence type="ECO:0000256" key="2">
    <source>
        <dbReference type="ARBA" id="ARBA00022516"/>
    </source>
</evidence>
<keyword evidence="3 4" id="KW-0443">Lipid metabolism</keyword>
<feature type="domain" description="Thioester reductase (TE)" evidence="6">
    <location>
        <begin position="17"/>
        <end position="318"/>
    </location>
</feature>
<comment type="function">
    <text evidence="4">Catalyzes the reduction of fatty acyl-CoA to fatty alcohols.</text>
</comment>
<keyword evidence="4" id="KW-0521">NADP</keyword>
<dbReference type="CDD" id="cd09071">
    <property type="entry name" value="FAR_C"/>
    <property type="match status" value="1"/>
</dbReference>
<dbReference type="Pfam" id="PF07993">
    <property type="entry name" value="NAD_binding_4"/>
    <property type="match status" value="1"/>
</dbReference>
<evidence type="ECO:0000256" key="1">
    <source>
        <dbReference type="ARBA" id="ARBA00005928"/>
    </source>
</evidence>
<dbReference type="CDD" id="cd05236">
    <property type="entry name" value="FAR-N_SDR_e"/>
    <property type="match status" value="1"/>
</dbReference>
<evidence type="ECO:0000256" key="3">
    <source>
        <dbReference type="ARBA" id="ARBA00023098"/>
    </source>
</evidence>
<dbReference type="GO" id="GO:0102965">
    <property type="term" value="F:alcohol-forming long-chain fatty acyl-CoA reductase activity"/>
    <property type="evidence" value="ECO:0007669"/>
    <property type="project" value="UniProtKB-EC"/>
</dbReference>
<organism evidence="7 8">
    <name type="scientific">Oldenlandia corymbosa var. corymbosa</name>
    <dbReference type="NCBI Taxonomy" id="529605"/>
    <lineage>
        <taxon>Eukaryota</taxon>
        <taxon>Viridiplantae</taxon>
        <taxon>Streptophyta</taxon>
        <taxon>Embryophyta</taxon>
        <taxon>Tracheophyta</taxon>
        <taxon>Spermatophyta</taxon>
        <taxon>Magnoliopsida</taxon>
        <taxon>eudicotyledons</taxon>
        <taxon>Gunneridae</taxon>
        <taxon>Pentapetalae</taxon>
        <taxon>asterids</taxon>
        <taxon>lamiids</taxon>
        <taxon>Gentianales</taxon>
        <taxon>Rubiaceae</taxon>
        <taxon>Rubioideae</taxon>
        <taxon>Spermacoceae</taxon>
        <taxon>Hedyotis-Oldenlandia complex</taxon>
        <taxon>Oldenlandia</taxon>
    </lineage>
</organism>
<dbReference type="InterPro" id="IPR026055">
    <property type="entry name" value="FAR"/>
</dbReference>
<keyword evidence="4" id="KW-0812">Transmembrane</keyword>
<name>A0AAV1CGK0_OLDCO</name>
<protein>
    <recommendedName>
        <fullName evidence="4">Fatty acyl-CoA reductase</fullName>
        <ecNumber evidence="4">1.2.1.84</ecNumber>
    </recommendedName>
</protein>
<dbReference type="SUPFAM" id="SSF51735">
    <property type="entry name" value="NAD(P)-binding Rossmann-fold domains"/>
    <property type="match status" value="1"/>
</dbReference>
<reference evidence="7" key="1">
    <citation type="submission" date="2023-03" db="EMBL/GenBank/DDBJ databases">
        <authorList>
            <person name="Julca I."/>
        </authorList>
    </citation>
    <scope>NUCLEOTIDE SEQUENCE</scope>
</reference>
<feature type="domain" description="Fatty acyl-CoA reductase C-terminal" evidence="5">
    <location>
        <begin position="408"/>
        <end position="490"/>
    </location>
</feature>
<dbReference type="Pfam" id="PF03015">
    <property type="entry name" value="Sterile"/>
    <property type="match status" value="1"/>
</dbReference>
<comment type="catalytic activity">
    <reaction evidence="4">
        <text>a long-chain fatty acyl-CoA + 2 NADPH + 2 H(+) = a long-chain primary fatty alcohol + 2 NADP(+) + CoA</text>
        <dbReference type="Rhea" id="RHEA:52716"/>
        <dbReference type="ChEBI" id="CHEBI:15378"/>
        <dbReference type="ChEBI" id="CHEBI:57287"/>
        <dbReference type="ChEBI" id="CHEBI:57783"/>
        <dbReference type="ChEBI" id="CHEBI:58349"/>
        <dbReference type="ChEBI" id="CHEBI:77396"/>
        <dbReference type="ChEBI" id="CHEBI:83139"/>
        <dbReference type="EC" id="1.2.1.84"/>
    </reaction>
</comment>
<dbReference type="GO" id="GO:0010345">
    <property type="term" value="P:suberin biosynthetic process"/>
    <property type="evidence" value="ECO:0007669"/>
    <property type="project" value="TreeGrafter"/>
</dbReference>
<keyword evidence="4" id="KW-1133">Transmembrane helix</keyword>
<keyword evidence="8" id="KW-1185">Reference proteome</keyword>
<gene>
    <name evidence="7" type="ORF">OLC1_LOCUS5701</name>
</gene>